<protein>
    <submittedName>
        <fullName evidence="1">Uncharacterized protein</fullName>
    </submittedName>
</protein>
<dbReference type="Proteomes" id="UP000242414">
    <property type="component" value="Unassembled WGS sequence"/>
</dbReference>
<dbReference type="EMBL" id="KV921990">
    <property type="protein sequence ID" value="ORE03831.1"/>
    <property type="molecule type" value="Genomic_DNA"/>
</dbReference>
<dbReference type="PANTHER" id="PTHR28255:SF1">
    <property type="entry name" value="UPF0303 PROTEIN YBR137W"/>
    <property type="match status" value="1"/>
</dbReference>
<dbReference type="NCBIfam" id="NF002696">
    <property type="entry name" value="PRK02487.1-5"/>
    <property type="match status" value="1"/>
</dbReference>
<gene>
    <name evidence="1" type="ORF">BCV72DRAFT_314339</name>
</gene>
<evidence type="ECO:0000313" key="1">
    <source>
        <dbReference type="EMBL" id="ORE03831.1"/>
    </source>
</evidence>
<dbReference type="HAMAP" id="MF_00761">
    <property type="entry name" value="UPF0303"/>
    <property type="match status" value="1"/>
</dbReference>
<sequence length="161" mass="18344">MTTPLKELLEIILLQEEKCQFDSFTSQDALDLGLLLIENAKPFKRPVVVDITLNGHQLFHYAMQGTNKDNDEWVRRKSNTVNRFNHSSYYVGRHLANQGKTLEEKYFVDEKDYATHGGSFPLTIKNVGVVGTITVSGLAQEDDHNLVANSIQEFLAFREKK</sequence>
<dbReference type="Gene3D" id="3.30.450.150">
    <property type="entry name" value="Haem-degrading domain"/>
    <property type="match status" value="1"/>
</dbReference>
<organism evidence="1">
    <name type="scientific">Rhizopus microsporus var. microsporus</name>
    <dbReference type="NCBI Taxonomy" id="86635"/>
    <lineage>
        <taxon>Eukaryota</taxon>
        <taxon>Fungi</taxon>
        <taxon>Fungi incertae sedis</taxon>
        <taxon>Mucoromycota</taxon>
        <taxon>Mucoromycotina</taxon>
        <taxon>Mucoromycetes</taxon>
        <taxon>Mucorales</taxon>
        <taxon>Mucorineae</taxon>
        <taxon>Rhizopodaceae</taxon>
        <taxon>Rhizopus</taxon>
    </lineage>
</organism>
<dbReference type="VEuPathDB" id="FungiDB:BCV72DRAFT_314339"/>
<dbReference type="SUPFAM" id="SSF143744">
    <property type="entry name" value="GlcG-like"/>
    <property type="match status" value="1"/>
</dbReference>
<dbReference type="GO" id="GO:0072380">
    <property type="term" value="C:TRC complex"/>
    <property type="evidence" value="ECO:0007669"/>
    <property type="project" value="TreeGrafter"/>
</dbReference>
<dbReference type="InterPro" id="IPR038084">
    <property type="entry name" value="PduO/GlcC-like_sf"/>
</dbReference>
<dbReference type="AlphaFoldDB" id="A0A1X0QVS1"/>
<dbReference type="PIRSF" id="PIRSF008757">
    <property type="entry name" value="UCP008757"/>
    <property type="match status" value="1"/>
</dbReference>
<accession>A0A1X0QVS1</accession>
<dbReference type="PANTHER" id="PTHR28255">
    <property type="match status" value="1"/>
</dbReference>
<dbReference type="InterPro" id="IPR010371">
    <property type="entry name" value="YBR137W-like"/>
</dbReference>
<proteinExistence type="inferred from homology"/>
<dbReference type="GO" id="GO:0006620">
    <property type="term" value="P:post-translational protein targeting to endoplasmic reticulum membrane"/>
    <property type="evidence" value="ECO:0007669"/>
    <property type="project" value="TreeGrafter"/>
</dbReference>
<name>A0A1X0QVS1_RHIZD</name>
<reference evidence="1" key="1">
    <citation type="journal article" date="2016" name="Proc. Natl. Acad. Sci. U.S.A.">
        <title>Lipid metabolic changes in an early divergent fungus govern the establishment of a mutualistic symbiosis with endobacteria.</title>
        <authorList>
            <person name="Lastovetsky O.A."/>
            <person name="Gaspar M.L."/>
            <person name="Mondo S.J."/>
            <person name="LaButti K.M."/>
            <person name="Sandor L."/>
            <person name="Grigoriev I.V."/>
            <person name="Henry S.A."/>
            <person name="Pawlowska T.E."/>
        </authorList>
    </citation>
    <scope>NUCLEOTIDE SEQUENCE [LARGE SCALE GENOMIC DNA]</scope>
    <source>
        <strain evidence="1">ATCC 52814</strain>
    </source>
</reference>
<dbReference type="Pfam" id="PF03928">
    <property type="entry name" value="HbpS-like"/>
    <property type="match status" value="1"/>
</dbReference>
<dbReference type="OrthoDB" id="2209940at2759"/>
<dbReference type="InterPro" id="IPR005624">
    <property type="entry name" value="PduO/GlcC-like"/>
</dbReference>